<evidence type="ECO:0000313" key="3">
    <source>
        <dbReference type="Proteomes" id="UP001151760"/>
    </source>
</evidence>
<sequence length="636" mass="69068">MSSGSQSVGDVVVPKFDMHVNQSVLTSDEVNSLVVEYTIPLDLHPCVPPSGLTMNRLPPDKIGALVLLRAPFGEGRHQDSSVAEPPPIGVRAEYIRRLCEHIIDLLPVPPAMLYAVGLTTVWKHVGHHSVFKYGDGKVATSMSQFLKFPMAGGVRVGKGTALAANEVIPQHTTPPLPSGSQIPEKSDHQRVVEVENERVLAAKRKAQTAKDKAVGKRAAEGASQRTKKKKTTPLSFALSDSEADESNRSGSGTHHSASPLNTIIPNEDGLATSLLSEPVTQTEEGTDQPLDNVEDTTEANSPQFEHSPQYQQSDHSGEDTQTVRSGPERTHASGSAGHGVSSTSGGSHRLAFPARHPGGDGAGSSLRRDAVTPAVRSQQSRLSDYQALQRSWFELGRGALAQIDILRRYEALNEDYGELFESHRSCRAVSDRLTETQNQLLDTVQSRNQLSEDHKALQQVHLGCVGKEADLVEKLAAMEKERDDLLDRDRERGAHPAVGGGSRLQDFLLDRDRRCCRHTKGLLSSDEYRKSLSDVFNLAIAAGWSEGVKAACSEEEAQAFLATAVDYDPACKETFMTEFDSLFDKSYPYVEKLAESFRLPLEDLQNMWPEGTRPTLSGNAAGASNIADASNVEAGQ</sequence>
<feature type="region of interest" description="Disordered" evidence="1">
    <location>
        <begin position="610"/>
        <end position="636"/>
    </location>
</feature>
<name>A0ABQ4ZM73_9ASTR</name>
<feature type="region of interest" description="Disordered" evidence="1">
    <location>
        <begin position="203"/>
        <end position="265"/>
    </location>
</feature>
<feature type="region of interest" description="Disordered" evidence="1">
    <location>
        <begin position="279"/>
        <end position="381"/>
    </location>
</feature>
<feature type="region of interest" description="Disordered" evidence="1">
    <location>
        <begin position="168"/>
        <end position="190"/>
    </location>
</feature>
<keyword evidence="3" id="KW-1185">Reference proteome</keyword>
<feature type="compositionally biased region" description="Polar residues" evidence="1">
    <location>
        <begin position="248"/>
        <end position="264"/>
    </location>
</feature>
<feature type="compositionally biased region" description="Polar residues" evidence="1">
    <location>
        <begin position="298"/>
        <end position="324"/>
    </location>
</feature>
<dbReference type="Proteomes" id="UP001151760">
    <property type="component" value="Unassembled WGS sequence"/>
</dbReference>
<evidence type="ECO:0000256" key="1">
    <source>
        <dbReference type="SAM" id="MobiDB-lite"/>
    </source>
</evidence>
<reference evidence="2" key="1">
    <citation type="journal article" date="2022" name="Int. J. Mol. Sci.">
        <title>Draft Genome of Tanacetum Coccineum: Genomic Comparison of Closely Related Tanacetum-Family Plants.</title>
        <authorList>
            <person name="Yamashiro T."/>
            <person name="Shiraishi A."/>
            <person name="Nakayama K."/>
            <person name="Satake H."/>
        </authorList>
    </citation>
    <scope>NUCLEOTIDE SEQUENCE</scope>
</reference>
<feature type="compositionally biased region" description="Low complexity" evidence="1">
    <location>
        <begin position="332"/>
        <end position="348"/>
    </location>
</feature>
<reference evidence="2" key="2">
    <citation type="submission" date="2022-01" db="EMBL/GenBank/DDBJ databases">
        <authorList>
            <person name="Yamashiro T."/>
            <person name="Shiraishi A."/>
            <person name="Satake H."/>
            <person name="Nakayama K."/>
        </authorList>
    </citation>
    <scope>NUCLEOTIDE SEQUENCE</scope>
</reference>
<comment type="caution">
    <text evidence="2">The sequence shown here is derived from an EMBL/GenBank/DDBJ whole genome shotgun (WGS) entry which is preliminary data.</text>
</comment>
<accession>A0ABQ4ZM73</accession>
<protein>
    <submittedName>
        <fullName evidence="2">Uncharacterized protein</fullName>
    </submittedName>
</protein>
<gene>
    <name evidence="2" type="ORF">Tco_0773975</name>
</gene>
<proteinExistence type="predicted"/>
<organism evidence="2 3">
    <name type="scientific">Tanacetum coccineum</name>
    <dbReference type="NCBI Taxonomy" id="301880"/>
    <lineage>
        <taxon>Eukaryota</taxon>
        <taxon>Viridiplantae</taxon>
        <taxon>Streptophyta</taxon>
        <taxon>Embryophyta</taxon>
        <taxon>Tracheophyta</taxon>
        <taxon>Spermatophyta</taxon>
        <taxon>Magnoliopsida</taxon>
        <taxon>eudicotyledons</taxon>
        <taxon>Gunneridae</taxon>
        <taxon>Pentapetalae</taxon>
        <taxon>asterids</taxon>
        <taxon>campanulids</taxon>
        <taxon>Asterales</taxon>
        <taxon>Asteraceae</taxon>
        <taxon>Asteroideae</taxon>
        <taxon>Anthemideae</taxon>
        <taxon>Anthemidinae</taxon>
        <taxon>Tanacetum</taxon>
    </lineage>
</organism>
<evidence type="ECO:0000313" key="2">
    <source>
        <dbReference type="EMBL" id="GJS91339.1"/>
    </source>
</evidence>
<feature type="compositionally biased region" description="Basic and acidic residues" evidence="1">
    <location>
        <begin position="208"/>
        <end position="219"/>
    </location>
</feature>
<dbReference type="EMBL" id="BQNB010011497">
    <property type="protein sequence ID" value="GJS91339.1"/>
    <property type="molecule type" value="Genomic_DNA"/>
</dbReference>